<dbReference type="Gene3D" id="2.40.50.140">
    <property type="entry name" value="Nucleic acid-binding proteins"/>
    <property type="match status" value="1"/>
</dbReference>
<dbReference type="EMBL" id="MCFH01000013">
    <property type="protein sequence ID" value="ORX53366.1"/>
    <property type="molecule type" value="Genomic_DNA"/>
</dbReference>
<dbReference type="SUPFAM" id="SSF50249">
    <property type="entry name" value="Nucleic acid-binding proteins"/>
    <property type="match status" value="1"/>
</dbReference>
<evidence type="ECO:0000259" key="2">
    <source>
        <dbReference type="PROSITE" id="PS51857"/>
    </source>
</evidence>
<dbReference type="InterPro" id="IPR050181">
    <property type="entry name" value="Cold_shock_domain"/>
</dbReference>
<dbReference type="Proteomes" id="UP000193719">
    <property type="component" value="Unassembled WGS sequence"/>
</dbReference>
<dbReference type="CDD" id="cd04458">
    <property type="entry name" value="CSP_CDS"/>
    <property type="match status" value="1"/>
</dbReference>
<reference evidence="3 4" key="2">
    <citation type="submission" date="2016-08" db="EMBL/GenBank/DDBJ databases">
        <title>Pervasive Adenine N6-methylation of Active Genes in Fungi.</title>
        <authorList>
            <consortium name="DOE Joint Genome Institute"/>
            <person name="Mondo S.J."/>
            <person name="Dannebaum R.O."/>
            <person name="Kuo R.C."/>
            <person name="Labutti K."/>
            <person name="Haridas S."/>
            <person name="Kuo A."/>
            <person name="Salamov A."/>
            <person name="Ahrendt S.R."/>
            <person name="Lipzen A."/>
            <person name="Sullivan W."/>
            <person name="Andreopoulos W.B."/>
            <person name="Clum A."/>
            <person name="Lindquist E."/>
            <person name="Daum C."/>
            <person name="Ramamoorthy G.K."/>
            <person name="Gryganskyi A."/>
            <person name="Culley D."/>
            <person name="Magnuson J.K."/>
            <person name="James T.Y."/>
            <person name="O'Malley M.A."/>
            <person name="Stajich J.E."/>
            <person name="Spatafora J.W."/>
            <person name="Visel A."/>
            <person name="Grigoriev I.V."/>
        </authorList>
    </citation>
    <scope>NUCLEOTIDE SEQUENCE [LARGE SCALE GENOMIC DNA]</scope>
    <source>
        <strain evidence="4">finn</strain>
    </source>
</reference>
<dbReference type="GO" id="GO:0003676">
    <property type="term" value="F:nucleic acid binding"/>
    <property type="evidence" value="ECO:0007669"/>
    <property type="project" value="InterPro"/>
</dbReference>
<dbReference type="PRINTS" id="PR00050">
    <property type="entry name" value="COLDSHOCK"/>
</dbReference>
<sequence length="215" mass="24038">MSSPNNRKTGHVKFFNSQKGFGFIIPNEPVEGGAQAEIFVHHTSIYNNGGFRSLAEGEEVEFDLVQGPKGLQATSVTGPNGGPVKGDPRAGRSNNMNQFNNQFRGGYWQQQGNFNNGNFRQGFNQQFNNQFAPNGQYFYPQQFQNQNQQAFTTQNANQYMQATQAGFNQYPANMNAMNAMNTMNTMNTMNNMNNMSAMSNMTTMSTMNNMNAKTH</sequence>
<feature type="domain" description="CSD" evidence="2">
    <location>
        <begin position="7"/>
        <end position="78"/>
    </location>
</feature>
<dbReference type="InterPro" id="IPR012340">
    <property type="entry name" value="NA-bd_OB-fold"/>
</dbReference>
<name>A0A1Y1VEG5_9FUNG</name>
<keyword evidence="4" id="KW-1185">Reference proteome</keyword>
<dbReference type="InterPro" id="IPR011129">
    <property type="entry name" value="CSD"/>
</dbReference>
<dbReference type="AlphaFoldDB" id="A0A1Y1VEG5"/>
<accession>A0A1Y1VEG5</accession>
<dbReference type="PANTHER" id="PTHR11544">
    <property type="entry name" value="COLD SHOCK DOMAIN CONTAINING PROTEINS"/>
    <property type="match status" value="1"/>
</dbReference>
<dbReference type="OrthoDB" id="422005at2759"/>
<dbReference type="InterPro" id="IPR002059">
    <property type="entry name" value="CSP_DNA-bd"/>
</dbReference>
<dbReference type="PROSITE" id="PS51857">
    <property type="entry name" value="CSD_2"/>
    <property type="match status" value="1"/>
</dbReference>
<comment type="caution">
    <text evidence="3">The sequence shown here is derived from an EMBL/GenBank/DDBJ whole genome shotgun (WGS) entry which is preliminary data.</text>
</comment>
<gene>
    <name evidence="3" type="ORF">BCR36DRAFT_284608</name>
</gene>
<protein>
    <submittedName>
        <fullName evidence="3">CSD-domain-containing protein</fullName>
    </submittedName>
</protein>
<dbReference type="STRING" id="1754191.A0A1Y1VEG5"/>
<feature type="region of interest" description="Disordered" evidence="1">
    <location>
        <begin position="71"/>
        <end position="98"/>
    </location>
</feature>
<dbReference type="Pfam" id="PF00313">
    <property type="entry name" value="CSD"/>
    <property type="match status" value="1"/>
</dbReference>
<dbReference type="SMART" id="SM00357">
    <property type="entry name" value="CSP"/>
    <property type="match status" value="1"/>
</dbReference>
<organism evidence="3 4">
    <name type="scientific">Piromyces finnis</name>
    <dbReference type="NCBI Taxonomy" id="1754191"/>
    <lineage>
        <taxon>Eukaryota</taxon>
        <taxon>Fungi</taxon>
        <taxon>Fungi incertae sedis</taxon>
        <taxon>Chytridiomycota</taxon>
        <taxon>Chytridiomycota incertae sedis</taxon>
        <taxon>Neocallimastigomycetes</taxon>
        <taxon>Neocallimastigales</taxon>
        <taxon>Neocallimastigaceae</taxon>
        <taxon>Piromyces</taxon>
    </lineage>
</organism>
<evidence type="ECO:0000256" key="1">
    <source>
        <dbReference type="SAM" id="MobiDB-lite"/>
    </source>
</evidence>
<reference evidence="3 4" key="1">
    <citation type="submission" date="2016-08" db="EMBL/GenBank/DDBJ databases">
        <title>Genomes of anaerobic fungi encode conserved fungal cellulosomes for biomass hydrolysis.</title>
        <authorList>
            <consortium name="DOE Joint Genome Institute"/>
            <person name="Haitjema C.H."/>
            <person name="Gilmore S.P."/>
            <person name="Henske J.K."/>
            <person name="Solomon K.V."/>
            <person name="De Groot R."/>
            <person name="Kuo A."/>
            <person name="Mondo S.J."/>
            <person name="Salamov A.A."/>
            <person name="Labutti K."/>
            <person name="Zhao Z."/>
            <person name="Chiniquy J."/>
            <person name="Barry K."/>
            <person name="Brewer H.M."/>
            <person name="Purvine S.O."/>
            <person name="Wright A.T."/>
            <person name="Boxma B."/>
            <person name="Van Alen T."/>
            <person name="Hackstein J.H."/>
            <person name="Baker S.E."/>
            <person name="Grigoriev I.V."/>
            <person name="O'Malley M.A."/>
        </authorList>
    </citation>
    <scope>NUCLEOTIDE SEQUENCE [LARGE SCALE GENOMIC DNA]</scope>
    <source>
        <strain evidence="4">finn</strain>
    </source>
</reference>
<evidence type="ECO:0000313" key="3">
    <source>
        <dbReference type="EMBL" id="ORX53366.1"/>
    </source>
</evidence>
<evidence type="ECO:0000313" key="4">
    <source>
        <dbReference type="Proteomes" id="UP000193719"/>
    </source>
</evidence>
<proteinExistence type="predicted"/>